<proteinExistence type="predicted"/>
<dbReference type="InterPro" id="IPR036412">
    <property type="entry name" value="HAD-like_sf"/>
</dbReference>
<dbReference type="GO" id="GO:0009166">
    <property type="term" value="P:nucleotide catabolic process"/>
    <property type="evidence" value="ECO:0007669"/>
    <property type="project" value="TreeGrafter"/>
</dbReference>
<dbReference type="NCBIfam" id="TIGR01509">
    <property type="entry name" value="HAD-SF-IA-v3"/>
    <property type="match status" value="1"/>
</dbReference>
<dbReference type="EMBL" id="JAAGYR010000001">
    <property type="protein sequence ID" value="NEN74864.1"/>
    <property type="molecule type" value="Genomic_DNA"/>
</dbReference>
<dbReference type="NCBIfam" id="TIGR01993">
    <property type="entry name" value="Pyr-5-nucltdase"/>
    <property type="match status" value="1"/>
</dbReference>
<name>A0A6L9Y4Y4_9BURK</name>
<evidence type="ECO:0000313" key="1">
    <source>
        <dbReference type="EMBL" id="NEN74864.1"/>
    </source>
</evidence>
<dbReference type="Gene3D" id="3.40.50.1000">
    <property type="entry name" value="HAD superfamily/HAD-like"/>
    <property type="match status" value="1"/>
</dbReference>
<dbReference type="GO" id="GO:0006206">
    <property type="term" value="P:pyrimidine nucleobase metabolic process"/>
    <property type="evidence" value="ECO:0007669"/>
    <property type="project" value="TreeGrafter"/>
</dbReference>
<keyword evidence="2" id="KW-1185">Reference proteome</keyword>
<gene>
    <name evidence="1" type="ORF">F9B74_00765</name>
</gene>
<dbReference type="AlphaFoldDB" id="A0A6L9Y4Y4"/>
<dbReference type="SFLD" id="SFLDS00003">
    <property type="entry name" value="Haloacid_Dehalogenase"/>
    <property type="match status" value="1"/>
</dbReference>
<dbReference type="PANTHER" id="PTHR47438:SF1">
    <property type="entry name" value="PHOSPHATE METABOLISM PROTEIN 8-RELATED"/>
    <property type="match status" value="1"/>
</dbReference>
<dbReference type="SFLD" id="SFLDG01129">
    <property type="entry name" value="C1.5:_HAD__Beta-PGM__Phosphata"/>
    <property type="match status" value="1"/>
</dbReference>
<dbReference type="SFLD" id="SFLDG01132">
    <property type="entry name" value="C1.5.3:_5'-Nucleotidase_Like"/>
    <property type="match status" value="1"/>
</dbReference>
<dbReference type="InterPro" id="IPR023214">
    <property type="entry name" value="HAD_sf"/>
</dbReference>
<evidence type="ECO:0000313" key="2">
    <source>
        <dbReference type="Proteomes" id="UP000477651"/>
    </source>
</evidence>
<dbReference type="Gene3D" id="1.10.150.450">
    <property type="match status" value="1"/>
</dbReference>
<dbReference type="InterPro" id="IPR010237">
    <property type="entry name" value="Pyr-5-nucltdase"/>
</dbReference>
<dbReference type="Pfam" id="PF00702">
    <property type="entry name" value="Hydrolase"/>
    <property type="match status" value="1"/>
</dbReference>
<dbReference type="Proteomes" id="UP000477651">
    <property type="component" value="Unassembled WGS sequence"/>
</dbReference>
<protein>
    <submittedName>
        <fullName evidence="1">Pyrimidine 5'-nucleotidase</fullName>
    </submittedName>
</protein>
<reference evidence="1 2" key="1">
    <citation type="submission" date="2020-02" db="EMBL/GenBank/DDBJ databases">
        <title>Pelistega sp. NLN82 were isolated from wild rodents of the Hainan Island.</title>
        <authorList>
            <person name="Niu N."/>
            <person name="Zhou J."/>
        </authorList>
    </citation>
    <scope>NUCLEOTIDE SEQUENCE [LARGE SCALE GENOMIC DNA]</scope>
    <source>
        <strain evidence="1 2">NLN82</strain>
    </source>
</reference>
<dbReference type="PANTHER" id="PTHR47438">
    <property type="entry name" value="PHOSPHATE METABOLISM PROTEIN 8-RELATED"/>
    <property type="match status" value="1"/>
</dbReference>
<organism evidence="1 2">
    <name type="scientific">Pelistega ratti</name>
    <dbReference type="NCBI Taxonomy" id="2652177"/>
    <lineage>
        <taxon>Bacteria</taxon>
        <taxon>Pseudomonadati</taxon>
        <taxon>Pseudomonadota</taxon>
        <taxon>Betaproteobacteria</taxon>
        <taxon>Burkholderiales</taxon>
        <taxon>Alcaligenaceae</taxon>
        <taxon>Pelistega</taxon>
    </lineage>
</organism>
<dbReference type="InterPro" id="IPR006439">
    <property type="entry name" value="HAD-SF_hydro_IA"/>
</dbReference>
<dbReference type="InterPro" id="IPR052791">
    <property type="entry name" value="SSM1_domain"/>
</dbReference>
<dbReference type="SUPFAM" id="SSF56784">
    <property type="entry name" value="HAD-like"/>
    <property type="match status" value="1"/>
</dbReference>
<accession>A0A6L9Y4Y4</accession>
<dbReference type="GO" id="GO:0008252">
    <property type="term" value="F:nucleotidase activity"/>
    <property type="evidence" value="ECO:0007669"/>
    <property type="project" value="TreeGrafter"/>
</dbReference>
<comment type="caution">
    <text evidence="1">The sequence shown here is derived from an EMBL/GenBank/DDBJ whole genome shotgun (WGS) entry which is preliminary data.</text>
</comment>
<dbReference type="RefSeq" id="WP_163763667.1">
    <property type="nucleotide sequence ID" value="NZ_JAAGYR010000001.1"/>
</dbReference>
<sequence length="240" mass="27447">MRLIHPLSNTIKSSPTSKRVWLFDLDNTLHDASHAVFSQIDKSMTTAVMQALQIDFEAATQLRQRYWERYGATMIGMQRHHGVNAIEFLKQSHDFDITAFVKPEPRLAYLLQQTLGVKYVLTNAPYHYAITVLEALHIKHCFKGICAIDQMCLNGQYRPKPSLQLMQALLKELNCPAHHITLVEDTLKNLKTAKYLGMQCAHIFNQYTPFSTAYDGRPSYVDIKVHSIQALLLSPFARQT</sequence>